<dbReference type="Proteomes" id="UP001201273">
    <property type="component" value="Unassembled WGS sequence"/>
</dbReference>
<sequence>MDFKDQALQQSAHRYFSASCFNQTWGFLDQDKPDISAMLACAYSSLHHWLNREDVSPEKLVTSHWLLARAYEKGGFASGCQLHAELCYELCQQNEFKGLDLISAYEVLARSAALTQQLEQAVEYQSLALALLESLRAEIGEEEYGYCKTDLTSINLSLCA</sequence>
<dbReference type="RefSeq" id="WP_233054094.1">
    <property type="nucleotide sequence ID" value="NZ_JAIMJA010000019.1"/>
</dbReference>
<dbReference type="EMBL" id="JAIMJA010000019">
    <property type="protein sequence ID" value="MCE2596457.1"/>
    <property type="molecule type" value="Genomic_DNA"/>
</dbReference>
<gene>
    <name evidence="1" type="ORF">K6Y31_16800</name>
</gene>
<comment type="caution">
    <text evidence="1">The sequence shown here is derived from an EMBL/GenBank/DDBJ whole genome shotgun (WGS) entry which is preliminary data.</text>
</comment>
<evidence type="ECO:0000313" key="1">
    <source>
        <dbReference type="EMBL" id="MCE2596457.1"/>
    </source>
</evidence>
<name>A0ABS8WEA6_9GAMM</name>
<keyword evidence="2" id="KW-1185">Reference proteome</keyword>
<reference evidence="1 2" key="1">
    <citation type="journal article" date="2022" name="Environ. Microbiol. Rep.">
        <title>Eco-phylogenetic analyses reveal divergent evolution of vitamin B12 metabolism in the marine bacterial family 'Psychromonadaceae'.</title>
        <authorList>
            <person name="Jin X."/>
            <person name="Yang Y."/>
            <person name="Cao H."/>
            <person name="Gao B."/>
            <person name="Zhao Z."/>
        </authorList>
    </citation>
    <scope>NUCLEOTIDE SEQUENCE [LARGE SCALE GENOMIC DNA]</scope>
    <source>
        <strain evidence="1 2">MKS20</strain>
    </source>
</reference>
<evidence type="ECO:0000313" key="2">
    <source>
        <dbReference type="Proteomes" id="UP001201273"/>
    </source>
</evidence>
<accession>A0ABS8WEA6</accession>
<protein>
    <submittedName>
        <fullName evidence="1">Uncharacterized protein</fullName>
    </submittedName>
</protein>
<organism evidence="1 2">
    <name type="scientific">Motilimonas cestriensis</name>
    <dbReference type="NCBI Taxonomy" id="2742685"/>
    <lineage>
        <taxon>Bacteria</taxon>
        <taxon>Pseudomonadati</taxon>
        <taxon>Pseudomonadota</taxon>
        <taxon>Gammaproteobacteria</taxon>
        <taxon>Alteromonadales</taxon>
        <taxon>Alteromonadales genera incertae sedis</taxon>
        <taxon>Motilimonas</taxon>
    </lineage>
</organism>
<proteinExistence type="predicted"/>